<evidence type="ECO:0000259" key="1">
    <source>
        <dbReference type="Pfam" id="PF08955"/>
    </source>
</evidence>
<dbReference type="InterPro" id="IPR015050">
    <property type="entry name" value="BofC_C"/>
</dbReference>
<accession>A0A1C6I163</accession>
<dbReference type="Pfam" id="PF08955">
    <property type="entry name" value="BofC_C"/>
    <property type="match status" value="1"/>
</dbReference>
<protein>
    <recommendedName>
        <fullName evidence="1">Bypass of forespore C C-terminal domain-containing protein</fullName>
    </recommendedName>
</protein>
<feature type="domain" description="Bypass of forespore C C-terminal" evidence="1">
    <location>
        <begin position="50"/>
        <end position="100"/>
    </location>
</feature>
<dbReference type="EMBL" id="FMHG01000001">
    <property type="protein sequence ID" value="SCJ63571.1"/>
    <property type="molecule type" value="Genomic_DNA"/>
</dbReference>
<name>A0A1C6I163_9FIRM</name>
<evidence type="ECO:0000313" key="2">
    <source>
        <dbReference type="EMBL" id="SCJ63571.1"/>
    </source>
</evidence>
<sequence length="102" mass="11600">MRKKTMVLTGVTAAAFLLFCLLFSMTVGWLQAKGDMQAGAYPHYTITQVEGQLAVYSPGEKEPQLYDVYIDTLPQTEQQRLREGVEVYTQRELKSLLEDYTS</sequence>
<organism evidence="2">
    <name type="scientific">uncultured Anaerotruncus sp</name>
    <dbReference type="NCBI Taxonomy" id="905011"/>
    <lineage>
        <taxon>Bacteria</taxon>
        <taxon>Bacillati</taxon>
        <taxon>Bacillota</taxon>
        <taxon>Clostridia</taxon>
        <taxon>Eubacteriales</taxon>
        <taxon>Oscillospiraceae</taxon>
        <taxon>Anaerotruncus</taxon>
        <taxon>environmental samples</taxon>
    </lineage>
</organism>
<reference evidence="2" key="1">
    <citation type="submission" date="2015-09" db="EMBL/GenBank/DDBJ databases">
        <authorList>
            <consortium name="Pathogen Informatics"/>
        </authorList>
    </citation>
    <scope>NUCLEOTIDE SEQUENCE</scope>
    <source>
        <strain evidence="2">2789STDY5834896</strain>
    </source>
</reference>
<dbReference type="AlphaFoldDB" id="A0A1C6I163"/>
<gene>
    <name evidence="2" type="ORF">SAMEA3545359_01166</name>
</gene>
<proteinExistence type="predicted"/>